<evidence type="ECO:0000313" key="3">
    <source>
        <dbReference type="Proteomes" id="UP000250088"/>
    </source>
</evidence>
<gene>
    <name evidence="2" type="ORF">B1756_09200</name>
</gene>
<dbReference type="InterPro" id="IPR046342">
    <property type="entry name" value="CBS_dom_sf"/>
</dbReference>
<dbReference type="AlphaFoldDB" id="A0A2Z2HSY8"/>
<feature type="domain" description="CBS" evidence="1">
    <location>
        <begin position="17"/>
        <end position="51"/>
    </location>
</feature>
<sequence>MFSRIRSRNSAGESTTALGTLQREDIGRILVTESDGSLVGLISRTDFMTILEIDPIRDHLGAFDRRLIRWGCPSGGRTRATHTPTAL</sequence>
<reference evidence="3" key="1">
    <citation type="submission" date="2017-02" db="EMBL/GenBank/DDBJ databases">
        <title>Natronthermophilus aegyptiacus gen. nov.,sp. nov., an aerobic, extremely halophilic alkalithermophilic archaeon isolated from the athalassohaline Wadi An Natrun, Egypt.</title>
        <authorList>
            <person name="Zhao B."/>
        </authorList>
    </citation>
    <scope>NUCLEOTIDE SEQUENCE [LARGE SCALE GENOMIC DNA]</scope>
    <source>
        <strain evidence="3">JW/NM-HA 15</strain>
    </source>
</reference>
<dbReference type="InterPro" id="IPR000644">
    <property type="entry name" value="CBS_dom"/>
</dbReference>
<evidence type="ECO:0000259" key="1">
    <source>
        <dbReference type="Pfam" id="PF00571"/>
    </source>
</evidence>
<dbReference type="EMBL" id="CP019893">
    <property type="protein sequence ID" value="ARS89893.1"/>
    <property type="molecule type" value="Genomic_DNA"/>
</dbReference>
<protein>
    <recommendedName>
        <fullName evidence="1">CBS domain-containing protein</fullName>
    </recommendedName>
</protein>
<keyword evidence="3" id="KW-1185">Reference proteome</keyword>
<name>A0A2Z2HSY8_9EURY</name>
<proteinExistence type="predicted"/>
<dbReference type="Pfam" id="PF00571">
    <property type="entry name" value="CBS"/>
    <property type="match status" value="1"/>
</dbReference>
<dbReference type="SUPFAM" id="SSF54631">
    <property type="entry name" value="CBS-domain pair"/>
    <property type="match status" value="1"/>
</dbReference>
<accession>A0A2Z2HSY8</accession>
<evidence type="ECO:0000313" key="2">
    <source>
        <dbReference type="EMBL" id="ARS89893.1"/>
    </source>
</evidence>
<organism evidence="2 3">
    <name type="scientific">Natrarchaeobaculum aegyptiacum</name>
    <dbReference type="NCBI Taxonomy" id="745377"/>
    <lineage>
        <taxon>Archaea</taxon>
        <taxon>Methanobacteriati</taxon>
        <taxon>Methanobacteriota</taxon>
        <taxon>Stenosarchaea group</taxon>
        <taxon>Halobacteria</taxon>
        <taxon>Halobacteriales</taxon>
        <taxon>Natrialbaceae</taxon>
        <taxon>Natrarchaeobaculum</taxon>
    </lineage>
</organism>
<dbReference type="KEGG" id="naj:B1756_09200"/>
<dbReference type="Proteomes" id="UP000250088">
    <property type="component" value="Chromosome"/>
</dbReference>
<dbReference type="Gene3D" id="3.10.580.10">
    <property type="entry name" value="CBS-domain"/>
    <property type="match status" value="1"/>
</dbReference>